<dbReference type="CDD" id="cd06093">
    <property type="entry name" value="PX_domain"/>
    <property type="match status" value="1"/>
</dbReference>
<dbReference type="Gene3D" id="3.30.1520.10">
    <property type="entry name" value="Phox-like domain"/>
    <property type="match status" value="1"/>
</dbReference>
<dbReference type="InterPro" id="IPR001683">
    <property type="entry name" value="PX_dom"/>
</dbReference>
<reference evidence="4" key="1">
    <citation type="submission" date="2021-01" db="EMBL/GenBank/DDBJ databases">
        <authorList>
            <person name="Corre E."/>
            <person name="Pelletier E."/>
            <person name="Niang G."/>
            <person name="Scheremetjew M."/>
            <person name="Finn R."/>
            <person name="Kale V."/>
            <person name="Holt S."/>
            <person name="Cochrane G."/>
            <person name="Meng A."/>
            <person name="Brown T."/>
            <person name="Cohen L."/>
        </authorList>
    </citation>
    <scope>NUCLEOTIDE SEQUENCE</scope>
    <source>
        <strain evidence="4">CCMP3105</strain>
    </source>
</reference>
<feature type="region of interest" description="Disordered" evidence="1">
    <location>
        <begin position="1"/>
        <end position="36"/>
    </location>
</feature>
<evidence type="ECO:0000256" key="1">
    <source>
        <dbReference type="SAM" id="MobiDB-lite"/>
    </source>
</evidence>
<feature type="compositionally biased region" description="Low complexity" evidence="1">
    <location>
        <begin position="932"/>
        <end position="941"/>
    </location>
</feature>
<gene>
    <name evidence="4" type="ORF">AMON00008_LOCUS3907</name>
</gene>
<dbReference type="InterPro" id="IPR036871">
    <property type="entry name" value="PX_dom_sf"/>
</dbReference>
<proteinExistence type="predicted"/>
<organism evidence="4">
    <name type="scientific">Alexandrium monilatum</name>
    <dbReference type="NCBI Taxonomy" id="311494"/>
    <lineage>
        <taxon>Eukaryota</taxon>
        <taxon>Sar</taxon>
        <taxon>Alveolata</taxon>
        <taxon>Dinophyceae</taxon>
        <taxon>Gonyaulacales</taxon>
        <taxon>Pyrocystaceae</taxon>
        <taxon>Alexandrium</taxon>
    </lineage>
</organism>
<keyword evidence="2" id="KW-1133">Transmembrane helix</keyword>
<dbReference type="PROSITE" id="PS50195">
    <property type="entry name" value="PX"/>
    <property type="match status" value="1"/>
</dbReference>
<feature type="compositionally biased region" description="Low complexity" evidence="1">
    <location>
        <begin position="960"/>
        <end position="978"/>
    </location>
</feature>
<sequence length="1135" mass="119471">MDSAVWEAARTEVGEEAGEAGDRAPQDAASAPGREKARADLLKVTAPMRRRFLGSLRDMIKGSVLADPDMWPSIRSGANAALDRMLLDIEHEIERNLHFSLLQQQADADALGPAGGVFTGIWWRFRAFVLHHYLPHNRYIFGKLKDPVYLFLYMATMIPVHGVRVAVFSVILLMILFPGPPDEYQLINYILLFKGMQFLTSGLIAMAMGAMKYFACYSWHKDALLACVDAGGPGANDSIGQLIDYLGSITLVWIAFSVLPRSKRHAPEAPIVSGKVSASDEEGAGGRLRHLLHYDVKCFVLSLLLLAVLTTVTCFDHLKSGSLGSLVAAPQFCANVFWCCNLYSILSLPFASFSIPGWQTVLTHSDPTGFNKHGACVPFGLSSVETKDEAAQEEEDGFTRVASIATSVLSVMERGREARGSQNQGEYQLGDLARGAWHSLWGSTDAVAHGGVQEGGPETSEGVASSISGLVQSIAATGREARDGEADGAYSFSDFSRGLWWTLRSSQTHQLSPPADASAEHPPSAEWPLAVASVRLSAEGTEHFDGVTYFSVEVFAEGSLDAEGGAEPWRVLRRYRDFYDLASRLGPRSTRYVDTPFPPKYVSACTDEMLEERRQALEAWLRSVLQDPLSQGSWARALHGFLEAAPDRPRESGGWLPVDGSGFGDVEVPADARAAVDSDSLAPWRSVDAADLAEADPYLGQSSWKLLDEHSQGSSWGSASATHSWRERSSGIPTQDLESAAISAAASSSNLQCTPRADEEDDHTNAAPELGLGEVLEGLTEVGRKALAGDVELRQPFRRLRTGLWTMLQNSLATDEDEVGWEYPEGAPSGLREPLLGAALPDPSATTPAEVPPELLEAGQRDGALATPAITRRGPETKAPPPDSPDAAGGTGSAPAAARVGDISVQARLGWLGRGIWSRLAAMQAPSDEPADSAAGPPTAAAEDRMPQLGTGSARPAAEASSHQPGGSAAGPPAASTAGDERPELGAVGSLAVECHAQEEAGSLAMQASGRQSGGPAASPPAAAAAEGGRPELGAGGGQAPEDGAREEAPSGQLAAPTTALPAAATAGGGQLALSGQAAEEPCAQPTVPATSPPMATAAEEEGPPQFGAEGAQLPLCRAVAQPAGSSCHRARRAP</sequence>
<feature type="compositionally biased region" description="Low complexity" evidence="1">
    <location>
        <begin position="885"/>
        <end position="895"/>
    </location>
</feature>
<feature type="region of interest" description="Disordered" evidence="1">
    <location>
        <begin position="923"/>
        <end position="982"/>
    </location>
</feature>
<feature type="domain" description="PX" evidence="3">
    <location>
        <begin position="528"/>
        <end position="649"/>
    </location>
</feature>
<evidence type="ECO:0000259" key="3">
    <source>
        <dbReference type="PROSITE" id="PS50195"/>
    </source>
</evidence>
<feature type="transmembrane region" description="Helical" evidence="2">
    <location>
        <begin position="189"/>
        <end position="211"/>
    </location>
</feature>
<dbReference type="Pfam" id="PF00787">
    <property type="entry name" value="PX"/>
    <property type="match status" value="1"/>
</dbReference>
<evidence type="ECO:0000313" key="4">
    <source>
        <dbReference type="EMBL" id="CAE4564288.1"/>
    </source>
</evidence>
<dbReference type="EMBL" id="HBNR01005912">
    <property type="protein sequence ID" value="CAE4564288.1"/>
    <property type="molecule type" value="Transcribed_RNA"/>
</dbReference>
<feature type="compositionally biased region" description="Low complexity" evidence="1">
    <location>
        <begin position="739"/>
        <end position="749"/>
    </location>
</feature>
<protein>
    <recommendedName>
        <fullName evidence="3">PX domain-containing protein</fullName>
    </recommendedName>
</protein>
<dbReference type="PANTHER" id="PTHR40849:SF2">
    <property type="entry name" value="RGS DOMAIN-CONTAINING PROTEIN"/>
    <property type="match status" value="1"/>
</dbReference>
<keyword evidence="2" id="KW-0472">Membrane</keyword>
<dbReference type="GO" id="GO:0035091">
    <property type="term" value="F:phosphatidylinositol binding"/>
    <property type="evidence" value="ECO:0007669"/>
    <property type="project" value="InterPro"/>
</dbReference>
<evidence type="ECO:0000256" key="2">
    <source>
        <dbReference type="SAM" id="Phobius"/>
    </source>
</evidence>
<dbReference type="PANTHER" id="PTHR40849">
    <property type="entry name" value="C2 CALCIUM-DEPENDENT MEMBRANE TARGETING"/>
    <property type="match status" value="1"/>
</dbReference>
<feature type="compositionally biased region" description="Low complexity" evidence="1">
    <location>
        <begin position="1052"/>
        <end position="1079"/>
    </location>
</feature>
<dbReference type="SMART" id="SM00312">
    <property type="entry name" value="PX"/>
    <property type="match status" value="1"/>
</dbReference>
<dbReference type="AlphaFoldDB" id="A0A7S4V4P3"/>
<feature type="region of interest" description="Disordered" evidence="1">
    <location>
        <begin position="823"/>
        <end position="895"/>
    </location>
</feature>
<accession>A0A7S4V4P3</accession>
<feature type="transmembrane region" description="Helical" evidence="2">
    <location>
        <begin position="148"/>
        <end position="177"/>
    </location>
</feature>
<feature type="region of interest" description="Disordered" evidence="1">
    <location>
        <begin position="1006"/>
        <end position="1110"/>
    </location>
</feature>
<feature type="compositionally biased region" description="Low complexity" evidence="1">
    <location>
        <begin position="1007"/>
        <end position="1028"/>
    </location>
</feature>
<name>A0A7S4V4P3_9DINO</name>
<feature type="region of interest" description="Disordered" evidence="1">
    <location>
        <begin position="739"/>
        <end position="765"/>
    </location>
</feature>
<keyword evidence="2" id="KW-0812">Transmembrane</keyword>
<dbReference type="SUPFAM" id="SSF64268">
    <property type="entry name" value="PX domain"/>
    <property type="match status" value="1"/>
</dbReference>